<name>A0A0L0FX27_9EUKA</name>
<dbReference type="STRING" id="667725.A0A0L0FX27"/>
<organism evidence="4 5">
    <name type="scientific">Sphaeroforma arctica JP610</name>
    <dbReference type="NCBI Taxonomy" id="667725"/>
    <lineage>
        <taxon>Eukaryota</taxon>
        <taxon>Ichthyosporea</taxon>
        <taxon>Ichthyophonida</taxon>
        <taxon>Sphaeroforma</taxon>
    </lineage>
</organism>
<evidence type="ECO:0000256" key="1">
    <source>
        <dbReference type="ARBA" id="ARBA00001962"/>
    </source>
</evidence>
<dbReference type="PANTHER" id="PTHR20883:SF15">
    <property type="entry name" value="PHYTANOYL-COA DIOXYGENASE DOMAIN-CONTAINING PROTEIN 1"/>
    <property type="match status" value="1"/>
</dbReference>
<dbReference type="eggNOG" id="KOG3290">
    <property type="taxonomic scope" value="Eukaryota"/>
</dbReference>
<keyword evidence="5" id="KW-1185">Reference proteome</keyword>
<evidence type="ECO:0000313" key="4">
    <source>
        <dbReference type="EMBL" id="KNC81189.1"/>
    </source>
</evidence>
<comment type="cofactor">
    <cofactor evidence="1">
        <name>Fe cation</name>
        <dbReference type="ChEBI" id="CHEBI:24875"/>
    </cofactor>
</comment>
<dbReference type="GeneID" id="25906976"/>
<dbReference type="PANTHER" id="PTHR20883">
    <property type="entry name" value="PHYTANOYL-COA DIOXYGENASE DOMAIN CONTAINING 1"/>
    <property type="match status" value="1"/>
</dbReference>
<dbReference type="InterPro" id="IPR008775">
    <property type="entry name" value="Phytyl_CoA_dOase-like"/>
</dbReference>
<evidence type="ECO:0000313" key="5">
    <source>
        <dbReference type="Proteomes" id="UP000054560"/>
    </source>
</evidence>
<keyword evidence="2" id="KW-0479">Metal-binding</keyword>
<evidence type="ECO:0008006" key="6">
    <source>
        <dbReference type="Google" id="ProtNLM"/>
    </source>
</evidence>
<dbReference type="OrthoDB" id="445007at2759"/>
<dbReference type="Gene3D" id="2.60.120.620">
    <property type="entry name" value="q2cbj1_9rhob like domain"/>
    <property type="match status" value="1"/>
</dbReference>
<reference evidence="4 5" key="1">
    <citation type="submission" date="2011-02" db="EMBL/GenBank/DDBJ databases">
        <title>The Genome Sequence of Sphaeroforma arctica JP610.</title>
        <authorList>
            <consortium name="The Broad Institute Genome Sequencing Platform"/>
            <person name="Russ C."/>
            <person name="Cuomo C."/>
            <person name="Young S.K."/>
            <person name="Zeng Q."/>
            <person name="Gargeya S."/>
            <person name="Alvarado L."/>
            <person name="Berlin A."/>
            <person name="Chapman S.B."/>
            <person name="Chen Z."/>
            <person name="Freedman E."/>
            <person name="Gellesch M."/>
            <person name="Goldberg J."/>
            <person name="Griggs A."/>
            <person name="Gujja S."/>
            <person name="Heilman E."/>
            <person name="Heiman D."/>
            <person name="Howarth C."/>
            <person name="Mehta T."/>
            <person name="Neiman D."/>
            <person name="Pearson M."/>
            <person name="Roberts A."/>
            <person name="Saif S."/>
            <person name="Shea T."/>
            <person name="Shenoy N."/>
            <person name="Sisk P."/>
            <person name="Stolte C."/>
            <person name="Sykes S."/>
            <person name="White J."/>
            <person name="Yandava C."/>
            <person name="Burger G."/>
            <person name="Gray M.W."/>
            <person name="Holland P.W.H."/>
            <person name="King N."/>
            <person name="Lang F.B.F."/>
            <person name="Roger A.J."/>
            <person name="Ruiz-Trillo I."/>
            <person name="Haas B."/>
            <person name="Nusbaum C."/>
            <person name="Birren B."/>
        </authorList>
    </citation>
    <scope>NUCLEOTIDE SEQUENCE [LARGE SCALE GENOMIC DNA]</scope>
    <source>
        <strain evidence="4 5">JP610</strain>
    </source>
</reference>
<dbReference type="Pfam" id="PF05721">
    <property type="entry name" value="PhyH"/>
    <property type="match status" value="1"/>
</dbReference>
<dbReference type="Proteomes" id="UP000054560">
    <property type="component" value="Unassembled WGS sequence"/>
</dbReference>
<accession>A0A0L0FX27</accession>
<dbReference type="GO" id="GO:0046872">
    <property type="term" value="F:metal ion binding"/>
    <property type="evidence" value="ECO:0007669"/>
    <property type="project" value="UniProtKB-KW"/>
</dbReference>
<protein>
    <recommendedName>
        <fullName evidence="6">Phytanoyl-CoA dioxygenase domain-containing protein 1</fullName>
    </recommendedName>
</protein>
<dbReference type="AlphaFoldDB" id="A0A0L0FX27"/>
<evidence type="ECO:0000256" key="2">
    <source>
        <dbReference type="ARBA" id="ARBA00022723"/>
    </source>
</evidence>
<dbReference type="RefSeq" id="XP_014155091.1">
    <property type="nucleotide sequence ID" value="XM_014299616.1"/>
</dbReference>
<dbReference type="SUPFAM" id="SSF51197">
    <property type="entry name" value="Clavaminate synthase-like"/>
    <property type="match status" value="1"/>
</dbReference>
<sequence length="301" mass="33785">MMTTELTAEQIRQYHDEGYLVVENFASDEECQALKGRMAELISDWNVEDTSVFTTKEQARTSDDHFMDSANRISFFLEEDAEKNGMLQKDKSHAINKAGHALHIHDPVFKNFVQSGKVSSAVHKMGYKSPSLVQSMYIFKQPKIGGEVTEHQDSSFLTTNPPSCLGLWVALEDATLENGCLWGRPKSHKGGVYSYFTRNTNPNWKEDGETRMVMKPTSTAPDPKTEGDSYVPLMMKAGDAVFLHGAFMHKSYANKSGKARHSFQLHLVEGPSGGAQWSEGNWLQYPPGQSFAQFENYPQDI</sequence>
<dbReference type="EMBL" id="KQ242059">
    <property type="protein sequence ID" value="KNC81189.1"/>
    <property type="molecule type" value="Genomic_DNA"/>
</dbReference>
<evidence type="ECO:0000256" key="3">
    <source>
        <dbReference type="ARBA" id="ARBA00023004"/>
    </source>
</evidence>
<gene>
    <name evidence="4" type="ORF">SARC_06472</name>
</gene>
<keyword evidence="3" id="KW-0408">Iron</keyword>
<proteinExistence type="predicted"/>